<evidence type="ECO:0000313" key="2">
    <source>
        <dbReference type="Proteomes" id="UP000053424"/>
    </source>
</evidence>
<dbReference type="AlphaFoldDB" id="A0A0C2Y8A9"/>
<evidence type="ECO:0000313" key="1">
    <source>
        <dbReference type="EMBL" id="KIM37242.1"/>
    </source>
</evidence>
<dbReference type="Proteomes" id="UP000053424">
    <property type="component" value="Unassembled WGS sequence"/>
</dbReference>
<name>A0A0C2Y8A9_HEBCY</name>
<dbReference type="EMBL" id="KN831798">
    <property type="protein sequence ID" value="KIM37242.1"/>
    <property type="molecule type" value="Genomic_DNA"/>
</dbReference>
<reference evidence="1 2" key="1">
    <citation type="submission" date="2014-04" db="EMBL/GenBank/DDBJ databases">
        <authorList>
            <consortium name="DOE Joint Genome Institute"/>
            <person name="Kuo A."/>
            <person name="Gay G."/>
            <person name="Dore J."/>
            <person name="Kohler A."/>
            <person name="Nagy L.G."/>
            <person name="Floudas D."/>
            <person name="Copeland A."/>
            <person name="Barry K.W."/>
            <person name="Cichocki N."/>
            <person name="Veneault-Fourrey C."/>
            <person name="LaButti K."/>
            <person name="Lindquist E.A."/>
            <person name="Lipzen A."/>
            <person name="Lundell T."/>
            <person name="Morin E."/>
            <person name="Murat C."/>
            <person name="Sun H."/>
            <person name="Tunlid A."/>
            <person name="Henrissat B."/>
            <person name="Grigoriev I.V."/>
            <person name="Hibbett D.S."/>
            <person name="Martin F."/>
            <person name="Nordberg H.P."/>
            <person name="Cantor M.N."/>
            <person name="Hua S.X."/>
        </authorList>
    </citation>
    <scope>NUCLEOTIDE SEQUENCE [LARGE SCALE GENOMIC DNA]</scope>
    <source>
        <strain evidence="2">h7</strain>
    </source>
</reference>
<reference evidence="2" key="2">
    <citation type="submission" date="2015-01" db="EMBL/GenBank/DDBJ databases">
        <title>Evolutionary Origins and Diversification of the Mycorrhizal Mutualists.</title>
        <authorList>
            <consortium name="DOE Joint Genome Institute"/>
            <consortium name="Mycorrhizal Genomics Consortium"/>
            <person name="Kohler A."/>
            <person name="Kuo A."/>
            <person name="Nagy L.G."/>
            <person name="Floudas D."/>
            <person name="Copeland A."/>
            <person name="Barry K.W."/>
            <person name="Cichocki N."/>
            <person name="Veneault-Fourrey C."/>
            <person name="LaButti K."/>
            <person name="Lindquist E.A."/>
            <person name="Lipzen A."/>
            <person name="Lundell T."/>
            <person name="Morin E."/>
            <person name="Murat C."/>
            <person name="Riley R."/>
            <person name="Ohm R."/>
            <person name="Sun H."/>
            <person name="Tunlid A."/>
            <person name="Henrissat B."/>
            <person name="Grigoriev I.V."/>
            <person name="Hibbett D.S."/>
            <person name="Martin F."/>
        </authorList>
    </citation>
    <scope>NUCLEOTIDE SEQUENCE [LARGE SCALE GENOMIC DNA]</scope>
    <source>
        <strain evidence="2">h7</strain>
    </source>
</reference>
<sequence>MPILQRAETEYFIEPLILTAEMIEELDAIERRATDIVVPAQSQDVEAEYFIEPLILTAEMIKQLDAIEYRFIGGSQAVNRVGSTDSDQEAGEVEGEASVFDAGNAKGVERDVEQLLPPPGAQFPEHVVDEKMDIDPFPPTQPATQHAQKTIVQDLKASQDYKGLNEEILAAISWGQAVHIPCHLESKSAAWSPETCFAELGVKRQYITDKQTGVTIEHVMKSDVLMAEFIPSSRWCLPPSMQDLEDSYNTLWGHQSYFSATAEAAHAHSFIHLIPSYQSAHYAVYAPGSLQCSMIEVKCGGGFIVFLRHNNWSSCASITELDSIMRKAQTPSSSDFYFDHRHFKAGDCFVMPPGMHYRIYTSSPTILAGCLFYHRRTLHQSYALVEITFVVRGDLTTLWKYCKRVIKSFESNPEDCSLSKFRAINAGSPLFGGRSWLDPEL</sequence>
<accession>A0A0C2Y8A9</accession>
<protein>
    <submittedName>
        <fullName evidence="1">Uncharacterized protein</fullName>
    </submittedName>
</protein>
<organism evidence="1 2">
    <name type="scientific">Hebeloma cylindrosporum</name>
    <dbReference type="NCBI Taxonomy" id="76867"/>
    <lineage>
        <taxon>Eukaryota</taxon>
        <taxon>Fungi</taxon>
        <taxon>Dikarya</taxon>
        <taxon>Basidiomycota</taxon>
        <taxon>Agaricomycotina</taxon>
        <taxon>Agaricomycetes</taxon>
        <taxon>Agaricomycetidae</taxon>
        <taxon>Agaricales</taxon>
        <taxon>Agaricineae</taxon>
        <taxon>Hymenogastraceae</taxon>
        <taxon>Hebeloma</taxon>
    </lineage>
</organism>
<proteinExistence type="predicted"/>
<gene>
    <name evidence="1" type="ORF">M413DRAFT_30977</name>
</gene>
<dbReference type="HOGENOM" id="CLU_621208_0_0_1"/>
<keyword evidence="2" id="KW-1185">Reference proteome</keyword>